<dbReference type="OrthoDB" id="17914at10239"/>
<keyword evidence="4" id="KW-1185">Reference proteome</keyword>
<dbReference type="SMART" id="SM00507">
    <property type="entry name" value="HNHc"/>
    <property type="match status" value="1"/>
</dbReference>
<dbReference type="GeneID" id="26639420"/>
<dbReference type="CDD" id="cd00085">
    <property type="entry name" value="HNHc"/>
    <property type="match status" value="1"/>
</dbReference>
<evidence type="ECO:0000259" key="2">
    <source>
        <dbReference type="SMART" id="SM00507"/>
    </source>
</evidence>
<gene>
    <name evidence="3" type="ORF">SF3_760</name>
</gene>
<dbReference type="Gene3D" id="1.10.30.50">
    <property type="match status" value="1"/>
</dbReference>
<evidence type="ECO:0000313" key="3">
    <source>
        <dbReference type="EMBL" id="ALF00206.1"/>
    </source>
</evidence>
<name>A0A0M4QTV1_9CAUD</name>
<organism evidence="3 4">
    <name type="scientific">Streptomyces phage SF3</name>
    <dbReference type="NCBI Taxonomy" id="1690818"/>
    <lineage>
        <taxon>Viruses</taxon>
        <taxon>Duplodnaviria</taxon>
        <taxon>Heunggongvirae</taxon>
        <taxon>Uroviricota</taxon>
        <taxon>Caudoviricetes</taxon>
        <taxon>Siftrevirus</taxon>
        <taxon>Siftrevirus SF3</taxon>
    </lineage>
</organism>
<protein>
    <recommendedName>
        <fullName evidence="2">HNH nuclease domain-containing protein</fullName>
    </recommendedName>
</protein>
<sequence>MSGGWAGSDRRTKLPPDWPVIRADVLDRDGHRCRWHDGGVLCGKHATEVDHIKPGNDHRPSNLQALCRDHHAIKSSREGNAARWALKRTRPAERHPGLI</sequence>
<accession>A0A0M4QTV1</accession>
<dbReference type="KEGG" id="vg:26639420"/>
<evidence type="ECO:0000256" key="1">
    <source>
        <dbReference type="SAM" id="MobiDB-lite"/>
    </source>
</evidence>
<feature type="compositionally biased region" description="Basic and acidic residues" evidence="1">
    <location>
        <begin position="90"/>
        <end position="99"/>
    </location>
</feature>
<feature type="region of interest" description="Disordered" evidence="1">
    <location>
        <begin position="77"/>
        <end position="99"/>
    </location>
</feature>
<dbReference type="EMBL" id="KT221034">
    <property type="protein sequence ID" value="ALF00206.1"/>
    <property type="molecule type" value="Genomic_DNA"/>
</dbReference>
<reference evidence="3 4" key="1">
    <citation type="submission" date="2015-06" db="EMBL/GenBank/DDBJ databases">
        <title>Complete genomic sequence analysis of two virulent actinophages of Streptomyces flavovirens.</title>
        <authorList>
            <person name="Sharaf A."/>
            <person name="Marie E."/>
            <person name="ElBaz R."/>
            <person name="Elmaghraby I."/>
            <person name="Mercati F."/>
        </authorList>
    </citation>
    <scope>NUCLEOTIDE SEQUENCE [LARGE SCALE GENOMIC DNA]</scope>
</reference>
<feature type="domain" description="HNH nuclease" evidence="2">
    <location>
        <begin position="20"/>
        <end position="72"/>
    </location>
</feature>
<evidence type="ECO:0000313" key="4">
    <source>
        <dbReference type="Proteomes" id="UP000202764"/>
    </source>
</evidence>
<dbReference type="RefSeq" id="YP_009213202.1">
    <property type="nucleotide sequence ID" value="NC_028952.1"/>
</dbReference>
<dbReference type="InterPro" id="IPR003615">
    <property type="entry name" value="HNH_nuc"/>
</dbReference>
<dbReference type="Proteomes" id="UP000202764">
    <property type="component" value="Segment"/>
</dbReference>
<proteinExistence type="predicted"/>